<gene>
    <name evidence="4" type="ORF">EV383_4312</name>
</gene>
<dbReference type="PANTHER" id="PTHR30137:SF6">
    <property type="entry name" value="LUCIFERASE-LIKE MONOOXYGENASE"/>
    <property type="match status" value="1"/>
</dbReference>
<dbReference type="Proteomes" id="UP000291591">
    <property type="component" value="Unassembled WGS sequence"/>
</dbReference>
<evidence type="ECO:0000313" key="4">
    <source>
        <dbReference type="EMBL" id="RZT87392.1"/>
    </source>
</evidence>
<dbReference type="AlphaFoldDB" id="A0A4Q7UZ46"/>
<proteinExistence type="predicted"/>
<dbReference type="InterPro" id="IPR050766">
    <property type="entry name" value="Bact_Lucif_Oxidored"/>
</dbReference>
<feature type="domain" description="Luciferase-like" evidence="3">
    <location>
        <begin position="39"/>
        <end position="331"/>
    </location>
</feature>
<evidence type="ECO:0000259" key="3">
    <source>
        <dbReference type="Pfam" id="PF00296"/>
    </source>
</evidence>
<dbReference type="PANTHER" id="PTHR30137">
    <property type="entry name" value="LUCIFERASE-LIKE MONOOXYGENASE"/>
    <property type="match status" value="1"/>
</dbReference>
<dbReference type="InterPro" id="IPR019949">
    <property type="entry name" value="CmoO-like"/>
</dbReference>
<reference evidence="4 5" key="1">
    <citation type="submission" date="2019-02" db="EMBL/GenBank/DDBJ databases">
        <title>Sequencing the genomes of 1000 actinobacteria strains.</title>
        <authorList>
            <person name="Klenk H.-P."/>
        </authorList>
    </citation>
    <scope>NUCLEOTIDE SEQUENCE [LARGE SCALE GENOMIC DNA]</scope>
    <source>
        <strain evidence="4 5">DSM 45779</strain>
    </source>
</reference>
<dbReference type="CDD" id="cd00347">
    <property type="entry name" value="Flavin_utilizing_monoxygenases"/>
    <property type="match status" value="1"/>
</dbReference>
<dbReference type="SUPFAM" id="SSF51679">
    <property type="entry name" value="Bacterial luciferase-like"/>
    <property type="match status" value="1"/>
</dbReference>
<feature type="region of interest" description="Disordered" evidence="2">
    <location>
        <begin position="360"/>
        <end position="410"/>
    </location>
</feature>
<keyword evidence="5" id="KW-1185">Reference proteome</keyword>
<dbReference type="GO" id="GO:0005829">
    <property type="term" value="C:cytosol"/>
    <property type="evidence" value="ECO:0007669"/>
    <property type="project" value="TreeGrafter"/>
</dbReference>
<dbReference type="Pfam" id="PF00296">
    <property type="entry name" value="Bac_luciferase"/>
    <property type="match status" value="1"/>
</dbReference>
<protein>
    <submittedName>
        <fullName evidence="4">Luciferase family oxidoreductase group 1</fullName>
    </submittedName>
</protein>
<dbReference type="NCBIfam" id="TIGR03558">
    <property type="entry name" value="oxido_grp_1"/>
    <property type="match status" value="1"/>
</dbReference>
<dbReference type="EMBL" id="SHKL01000001">
    <property type="protein sequence ID" value="RZT87392.1"/>
    <property type="molecule type" value="Genomic_DNA"/>
</dbReference>
<dbReference type="GO" id="GO:0016705">
    <property type="term" value="F:oxidoreductase activity, acting on paired donors, with incorporation or reduction of molecular oxygen"/>
    <property type="evidence" value="ECO:0007669"/>
    <property type="project" value="InterPro"/>
</dbReference>
<sequence length="410" mass="43623">MIAAVGVPETWIPPLGRLAAMTRHEDVPRPAAAPRLTVFDTSPIVAGSDAREALNRTVDLARFAESSGYHRHWVAEHHGMKGVASCATAVVMERIASATSRIRVGSGAALLSNHAAVVLAEQFGTLEAFHPGRIDLGLGRASGGGPGAVERVRGGTSPAPFAEQLAELMRYFEPEAVDDPIRAVPAIGNRPPIWLLGSSEVSARLAASLGLPYSFGHHINPAGTVAALDVYRSGFRPSRDRDRPRVMVAVPVIAADTDGRAERLAGPIKAKVVSRSRGTSILLPSPEDAATSDWTDEERMMVDERFAHYVIGSQDTVETGLRTLLDATGADELAIQAPIHGHADRRRSYEMVAEIAAGSLTASGHRRTRLSPAGDSTLRTAAGRPRCPASRRRTGRRWSGPGGSRLPVGR</sequence>
<evidence type="ECO:0000313" key="5">
    <source>
        <dbReference type="Proteomes" id="UP000291591"/>
    </source>
</evidence>
<dbReference type="FunFam" id="3.20.20.30:FF:000002">
    <property type="entry name" value="LLM class flavin-dependent oxidoreductase"/>
    <property type="match status" value="1"/>
</dbReference>
<dbReference type="InterPro" id="IPR036661">
    <property type="entry name" value="Luciferase-like_sf"/>
</dbReference>
<dbReference type="InterPro" id="IPR011251">
    <property type="entry name" value="Luciferase-like_dom"/>
</dbReference>
<evidence type="ECO:0000256" key="1">
    <source>
        <dbReference type="ARBA" id="ARBA00007789"/>
    </source>
</evidence>
<comment type="similarity">
    <text evidence="1">To bacterial alkanal monooxygenase alpha and beta chains.</text>
</comment>
<name>A0A4Q7UZ46_PSEST</name>
<organism evidence="4 5">
    <name type="scientific">Pseudonocardia sediminis</name>
    <dbReference type="NCBI Taxonomy" id="1397368"/>
    <lineage>
        <taxon>Bacteria</taxon>
        <taxon>Bacillati</taxon>
        <taxon>Actinomycetota</taxon>
        <taxon>Actinomycetes</taxon>
        <taxon>Pseudonocardiales</taxon>
        <taxon>Pseudonocardiaceae</taxon>
        <taxon>Pseudonocardia</taxon>
    </lineage>
</organism>
<evidence type="ECO:0000256" key="2">
    <source>
        <dbReference type="SAM" id="MobiDB-lite"/>
    </source>
</evidence>
<accession>A0A4Q7UZ46</accession>
<comment type="caution">
    <text evidence="4">The sequence shown here is derived from an EMBL/GenBank/DDBJ whole genome shotgun (WGS) entry which is preliminary data.</text>
</comment>
<dbReference type="Gene3D" id="3.20.20.30">
    <property type="entry name" value="Luciferase-like domain"/>
    <property type="match status" value="1"/>
</dbReference>